<dbReference type="GO" id="GO:0005829">
    <property type="term" value="C:cytosol"/>
    <property type="evidence" value="ECO:0007669"/>
    <property type="project" value="TreeGrafter"/>
</dbReference>
<accession>A0A0P9CJL1</accession>
<dbReference type="Proteomes" id="UP000050509">
    <property type="component" value="Unassembled WGS sequence"/>
</dbReference>
<keyword evidence="1" id="KW-0812">Transmembrane</keyword>
<evidence type="ECO:0000259" key="2">
    <source>
        <dbReference type="Pfam" id="PF01968"/>
    </source>
</evidence>
<dbReference type="PANTHER" id="PTHR11365:SF23">
    <property type="entry name" value="HYPOTHETICAL 5-OXOPROLINASE (EUROFUNG)-RELATED"/>
    <property type="match status" value="1"/>
</dbReference>
<dbReference type="GO" id="GO:0017168">
    <property type="term" value="F:5-oxoprolinase (ATP-hydrolyzing) activity"/>
    <property type="evidence" value="ECO:0007669"/>
    <property type="project" value="TreeGrafter"/>
</dbReference>
<evidence type="ECO:0000313" key="4">
    <source>
        <dbReference type="Proteomes" id="UP000050509"/>
    </source>
</evidence>
<dbReference type="EMBL" id="LJCR01003696">
    <property type="protein sequence ID" value="KPV45852.1"/>
    <property type="molecule type" value="Genomic_DNA"/>
</dbReference>
<evidence type="ECO:0000313" key="3">
    <source>
        <dbReference type="EMBL" id="KPV45852.1"/>
    </source>
</evidence>
<name>A0A0P9CJL1_9CHLR</name>
<keyword evidence="1" id="KW-1133">Transmembrane helix</keyword>
<dbReference type="PANTHER" id="PTHR11365">
    <property type="entry name" value="5-OXOPROLINASE RELATED"/>
    <property type="match status" value="1"/>
</dbReference>
<feature type="non-terminal residue" evidence="3">
    <location>
        <position position="1"/>
    </location>
</feature>
<reference evidence="3 4" key="1">
    <citation type="submission" date="2015-09" db="EMBL/GenBank/DDBJ databases">
        <title>Draft genome sequence of Kouleothrix aurantiaca JCM 19913.</title>
        <authorList>
            <person name="Hemp J."/>
        </authorList>
    </citation>
    <scope>NUCLEOTIDE SEQUENCE [LARGE SCALE GENOMIC DNA]</scope>
    <source>
        <strain evidence="3 4">COM-B</strain>
    </source>
</reference>
<feature type="domain" description="Hydantoinase A/oxoprolinase" evidence="2">
    <location>
        <begin position="3"/>
        <end position="57"/>
    </location>
</feature>
<comment type="caution">
    <text evidence="3">The sequence shown here is derived from an EMBL/GenBank/DDBJ whole genome shotgun (WGS) entry which is preliminary data.</text>
</comment>
<dbReference type="GO" id="GO:0006749">
    <property type="term" value="P:glutathione metabolic process"/>
    <property type="evidence" value="ECO:0007669"/>
    <property type="project" value="TreeGrafter"/>
</dbReference>
<gene>
    <name evidence="3" type="ORF">SE17_43970</name>
</gene>
<dbReference type="InterPro" id="IPR045079">
    <property type="entry name" value="Oxoprolinase-like"/>
</dbReference>
<evidence type="ECO:0000256" key="1">
    <source>
        <dbReference type="SAM" id="Phobius"/>
    </source>
</evidence>
<protein>
    <submittedName>
        <fullName evidence="3">Methylhydantoinase</fullName>
    </submittedName>
</protein>
<feature type="non-terminal residue" evidence="3">
    <location>
        <position position="171"/>
    </location>
</feature>
<feature type="transmembrane region" description="Helical" evidence="1">
    <location>
        <begin position="35"/>
        <end position="58"/>
    </location>
</feature>
<dbReference type="Pfam" id="PF01968">
    <property type="entry name" value="Hydantoinase_A"/>
    <property type="match status" value="1"/>
</dbReference>
<dbReference type="InterPro" id="IPR002821">
    <property type="entry name" value="Hydantoinase_A"/>
</dbReference>
<keyword evidence="4" id="KW-1185">Reference proteome</keyword>
<dbReference type="AlphaFoldDB" id="A0A0P9CJL1"/>
<proteinExistence type="predicted"/>
<sequence>HALERGKDPHRFPVFAFGGAGPVHAYRIARALGAPALLAPLGAGVMSTVGFLSAPLAFDFVRSWRGQLGALDWAHANALLSEMETEGAALLEESGVPAGAVRYRREADMRYVGQGHQIRVPLPDGALGDAQVPALQAAFEAVYRELYERLGPPVPVEIMNWRVTAAGPEPD</sequence>
<keyword evidence="1" id="KW-0472">Membrane</keyword>
<organism evidence="3 4">
    <name type="scientific">Kouleothrix aurantiaca</name>
    <dbReference type="NCBI Taxonomy" id="186479"/>
    <lineage>
        <taxon>Bacteria</taxon>
        <taxon>Bacillati</taxon>
        <taxon>Chloroflexota</taxon>
        <taxon>Chloroflexia</taxon>
        <taxon>Chloroflexales</taxon>
        <taxon>Roseiflexineae</taxon>
        <taxon>Roseiflexaceae</taxon>
        <taxon>Kouleothrix</taxon>
    </lineage>
</organism>